<dbReference type="eggNOG" id="ENOG502S2VB">
    <property type="taxonomic scope" value="Eukaryota"/>
</dbReference>
<dbReference type="GO" id="GO:0000149">
    <property type="term" value="F:SNARE binding"/>
    <property type="evidence" value="ECO:0007669"/>
    <property type="project" value="TreeGrafter"/>
</dbReference>
<gene>
    <name evidence="6" type="ORF">LEMA_P025780.1</name>
</gene>
<organism evidence="7">
    <name type="scientific">Leptosphaeria maculans (strain JN3 / isolate v23.1.3 / race Av1-4-5-6-7-8)</name>
    <name type="common">Blackleg fungus</name>
    <name type="synonym">Phoma lingam</name>
    <dbReference type="NCBI Taxonomy" id="985895"/>
    <lineage>
        <taxon>Eukaryota</taxon>
        <taxon>Fungi</taxon>
        <taxon>Dikarya</taxon>
        <taxon>Ascomycota</taxon>
        <taxon>Pezizomycotina</taxon>
        <taxon>Dothideomycetes</taxon>
        <taxon>Pleosporomycetidae</taxon>
        <taxon>Pleosporales</taxon>
        <taxon>Pleosporineae</taxon>
        <taxon>Leptosphaeriaceae</taxon>
        <taxon>Plenodomus</taxon>
        <taxon>Plenodomus lingam/Leptosphaeria maculans species complex</taxon>
    </lineage>
</organism>
<dbReference type="EMBL" id="FP929127">
    <property type="protein sequence ID" value="CBX95426.1"/>
    <property type="molecule type" value="Genomic_DNA"/>
</dbReference>
<feature type="region of interest" description="Disordered" evidence="5">
    <location>
        <begin position="790"/>
        <end position="837"/>
    </location>
</feature>
<sequence length="837" mass="92130">MSHYDAMHFFIYATYQRPNPGALRRLSALSKAFTTLMSAQSQELFQIRGFYSAEDDHLTMIACRLQCILRVSDAFHIVLIFRHTDDTFALSHARVQTLPICGNTIFGVNTVHMCVDAKQSSQSKSEIGSAGPLSIDSSSLLTSDCSSPVSSSRCWADGGRAVSSEFIRLWAGREASASLVAGGSDFAEGLSSMAGSWDAAWVSTGGDERISDGRSSGKDDSNALPGLLIGDDEDARGQCCRLMISSDTSNLSASGRALDASVSSRWIPANLHGNAPSPWARCTFQPYYFTEYRAARIPNLSDRMECDICGKAGDVGHGLHCITCARSHLEQPRIDLARILIDRDAVEKHVNAVVQGSEDEAVQHVSLTDSKGGLLVDRHECTNNLNWQRTKAETAVIRERLECIAAQAAQLRNQMEATRRQIEAKRAETAQRKSDFSSATYGIESRRANELDKVQQHVKKLEYRSEKMHHDTVELRMQLCTTSAKLAGLKLTKRKTRDGGYKEVFSIGPGTRLRIWDLRELNDAPPDGLSASLAAVAQLLVRVAAYLGIRLPAEITLPHSDYPQPTIFSPASSYQGKKVPFPGSTPSHSSTASPEASRTLDPRVHLPKPRTLFVDRPLGHLSAEDPLAYSSFMEGVSLLAYNIAWLCRSQGMKDSFKQWEDVCPVGRNLYRLLIAQESYLPQRLENPLHKDLTTSKSSRAALRKTAVGFGQLSHATSHSFMNIAENAQYLSGWALTATKIVDELKSFLLAEQQAQEWDVVNQKEWEDMENLMAEDPVVVGEKRRGHVPVGDGRSFLTSMTSNGKSSLVSRVDASEGEQAGRRKGSSGWMKLKSRPEG</sequence>
<reference evidence="7" key="1">
    <citation type="journal article" date="2011" name="Nat. Commun.">
        <title>Effector diversification within compartments of the Leptosphaeria maculans genome affected by Repeat-Induced Point mutations.</title>
        <authorList>
            <person name="Rouxel T."/>
            <person name="Grandaubert J."/>
            <person name="Hane J.K."/>
            <person name="Hoede C."/>
            <person name="van de Wouw A.P."/>
            <person name="Couloux A."/>
            <person name="Dominguez V."/>
            <person name="Anthouard V."/>
            <person name="Bally P."/>
            <person name="Bourras S."/>
            <person name="Cozijnsen A.J."/>
            <person name="Ciuffetti L.M."/>
            <person name="Degrave A."/>
            <person name="Dilmaghani A."/>
            <person name="Duret L."/>
            <person name="Fudal I."/>
            <person name="Goodwin S.B."/>
            <person name="Gout L."/>
            <person name="Glaser N."/>
            <person name="Linglin J."/>
            <person name="Kema G.H.J."/>
            <person name="Lapalu N."/>
            <person name="Lawrence C.B."/>
            <person name="May K."/>
            <person name="Meyer M."/>
            <person name="Ollivier B."/>
            <person name="Poulain J."/>
            <person name="Schoch C.L."/>
            <person name="Simon A."/>
            <person name="Spatafora J.W."/>
            <person name="Stachowiak A."/>
            <person name="Turgeon B.G."/>
            <person name="Tyler B.M."/>
            <person name="Vincent D."/>
            <person name="Weissenbach J."/>
            <person name="Amselem J."/>
            <person name="Quesneville H."/>
            <person name="Oliver R.P."/>
            <person name="Wincker P."/>
            <person name="Balesdent M.-H."/>
            <person name="Howlett B.J."/>
        </authorList>
    </citation>
    <scope>NUCLEOTIDE SEQUENCE [LARGE SCALE GENOMIC DNA]</scope>
    <source>
        <strain evidence="7">JN3 / isolate v23.1.3 / race Av1-4-5-6-7-8</strain>
    </source>
</reference>
<dbReference type="InParanoid" id="E4ZV00"/>
<dbReference type="PANTHER" id="PTHR15157:SF13">
    <property type="entry name" value="AUTOPHAGY-RELATED PROTEIN 14"/>
    <property type="match status" value="1"/>
</dbReference>
<feature type="region of interest" description="Disordered" evidence="5">
    <location>
        <begin position="578"/>
        <end position="602"/>
    </location>
</feature>
<dbReference type="HOGENOM" id="CLU_339492_0_0_1"/>
<dbReference type="GO" id="GO:0005768">
    <property type="term" value="C:endosome"/>
    <property type="evidence" value="ECO:0007669"/>
    <property type="project" value="TreeGrafter"/>
</dbReference>
<evidence type="ECO:0000256" key="5">
    <source>
        <dbReference type="SAM" id="MobiDB-lite"/>
    </source>
</evidence>
<evidence type="ECO:0000313" key="6">
    <source>
        <dbReference type="EMBL" id="CBX95426.1"/>
    </source>
</evidence>
<proteinExistence type="inferred from homology"/>
<dbReference type="PANTHER" id="PTHR15157">
    <property type="entry name" value="UV RADIATION RESISTANCE-ASSOCIATED GENE PROTEIN"/>
    <property type="match status" value="1"/>
</dbReference>
<dbReference type="GO" id="GO:0032991">
    <property type="term" value="C:protein-containing complex"/>
    <property type="evidence" value="ECO:0007669"/>
    <property type="project" value="UniProtKB-ARBA"/>
</dbReference>
<comment type="similarity">
    <text evidence="1">Belongs to the ATG14 family.</text>
</comment>
<protein>
    <recommendedName>
        <fullName evidence="2">Autophagy-related protein 14</fullName>
    </recommendedName>
</protein>
<dbReference type="Proteomes" id="UP000002668">
    <property type="component" value="Genome"/>
</dbReference>
<evidence type="ECO:0000256" key="2">
    <source>
        <dbReference type="ARBA" id="ARBA00013807"/>
    </source>
</evidence>
<dbReference type="AlphaFoldDB" id="E4ZV00"/>
<dbReference type="InterPro" id="IPR018791">
    <property type="entry name" value="UV_resistance/autophagy_Atg14"/>
</dbReference>
<keyword evidence="3 4" id="KW-0175">Coiled coil</keyword>
<feature type="coiled-coil region" evidence="4">
    <location>
        <begin position="401"/>
        <end position="432"/>
    </location>
</feature>
<dbReference type="Pfam" id="PF10186">
    <property type="entry name" value="ATG14"/>
    <property type="match status" value="1"/>
</dbReference>
<dbReference type="GO" id="GO:0000323">
    <property type="term" value="C:lytic vacuole"/>
    <property type="evidence" value="ECO:0007669"/>
    <property type="project" value="TreeGrafter"/>
</dbReference>
<dbReference type="VEuPathDB" id="FungiDB:LEMA_P025780.1"/>
<evidence type="ECO:0000256" key="4">
    <source>
        <dbReference type="SAM" id="Coils"/>
    </source>
</evidence>
<evidence type="ECO:0000256" key="1">
    <source>
        <dbReference type="ARBA" id="ARBA00009574"/>
    </source>
</evidence>
<feature type="compositionally biased region" description="Polar residues" evidence="5">
    <location>
        <begin position="795"/>
        <end position="808"/>
    </location>
</feature>
<feature type="compositionally biased region" description="Polar residues" evidence="5">
    <location>
        <begin position="584"/>
        <end position="596"/>
    </location>
</feature>
<accession>E4ZV00</accession>
<dbReference type="OrthoDB" id="16772at2759"/>
<evidence type="ECO:0000256" key="3">
    <source>
        <dbReference type="ARBA" id="ARBA00023054"/>
    </source>
</evidence>
<keyword evidence="7" id="KW-1185">Reference proteome</keyword>
<evidence type="ECO:0000313" key="7">
    <source>
        <dbReference type="Proteomes" id="UP000002668"/>
    </source>
</evidence>
<name>E4ZV00_LEPMJ</name>
<dbReference type="GO" id="GO:0035493">
    <property type="term" value="P:SNARE complex assembly"/>
    <property type="evidence" value="ECO:0007669"/>
    <property type="project" value="TreeGrafter"/>
</dbReference>